<dbReference type="EC" id="2.1.1.-" evidence="5"/>
<dbReference type="EC" id="2.1.1.64" evidence="5"/>
<dbReference type="InterPro" id="IPR029063">
    <property type="entry name" value="SAM-dependent_MTases_sf"/>
</dbReference>
<comment type="catalytic activity">
    <reaction evidence="5">
        <text>a 3-demethylubiquinol + S-adenosyl-L-methionine = a ubiquinol + S-adenosyl-L-homocysteine + H(+)</text>
        <dbReference type="Rhea" id="RHEA:44380"/>
        <dbReference type="Rhea" id="RHEA-COMP:9566"/>
        <dbReference type="Rhea" id="RHEA-COMP:10914"/>
        <dbReference type="ChEBI" id="CHEBI:15378"/>
        <dbReference type="ChEBI" id="CHEBI:17976"/>
        <dbReference type="ChEBI" id="CHEBI:57856"/>
        <dbReference type="ChEBI" id="CHEBI:59789"/>
        <dbReference type="ChEBI" id="CHEBI:84422"/>
        <dbReference type="EC" id="2.1.1.64"/>
    </reaction>
</comment>
<feature type="binding site" evidence="5">
    <location>
        <position position="46"/>
    </location>
    <ligand>
        <name>S-adenosyl-L-methionine</name>
        <dbReference type="ChEBI" id="CHEBI:59789"/>
    </ligand>
</feature>
<dbReference type="GO" id="GO:0061542">
    <property type="term" value="F:3-demethylubiquinol 3-O-methyltransferase activity"/>
    <property type="evidence" value="ECO:0007669"/>
    <property type="project" value="UniProtKB-UniRule"/>
</dbReference>
<feature type="binding site" evidence="5">
    <location>
        <position position="67"/>
    </location>
    <ligand>
        <name>S-adenosyl-L-methionine</name>
        <dbReference type="ChEBI" id="CHEBI:59789"/>
    </ligand>
</feature>
<protein>
    <recommendedName>
        <fullName evidence="5">Ubiquinone biosynthesis O-methyltransferase, mitochondrial</fullName>
    </recommendedName>
    <alternativeName>
        <fullName evidence="5">3-demethylubiquinol 3-O-methyltransferase</fullName>
        <ecNumber evidence="5">2.1.1.64</ecNumber>
    </alternativeName>
    <alternativeName>
        <fullName evidence="5">3-demethylubiquinone 3-O-methyltransferase</fullName>
        <ecNumber evidence="5">2.1.1.-</ecNumber>
    </alternativeName>
    <alternativeName>
        <fullName evidence="5">Polyprenyldihydroxybenzoate methyltransferase</fullName>
        <ecNumber evidence="5">2.1.1.114</ecNumber>
    </alternativeName>
</protein>
<keyword evidence="1 5" id="KW-0489">Methyltransferase</keyword>
<dbReference type="Gene3D" id="3.40.50.150">
    <property type="entry name" value="Vaccinia Virus protein VP39"/>
    <property type="match status" value="1"/>
</dbReference>
<organism evidence="6 7">
    <name type="scientific">Parastrongyloides trichosuri</name>
    <name type="common">Possum-specific nematode worm</name>
    <dbReference type="NCBI Taxonomy" id="131310"/>
    <lineage>
        <taxon>Eukaryota</taxon>
        <taxon>Metazoa</taxon>
        <taxon>Ecdysozoa</taxon>
        <taxon>Nematoda</taxon>
        <taxon>Chromadorea</taxon>
        <taxon>Rhabditida</taxon>
        <taxon>Tylenchina</taxon>
        <taxon>Panagrolaimomorpha</taxon>
        <taxon>Strongyloidoidea</taxon>
        <taxon>Strongyloididae</taxon>
        <taxon>Parastrongyloides</taxon>
    </lineage>
</organism>
<sequence length="244" mass="27482">MKRLLNFRYFSKYIDKKEIENFSKLGNVWMDEEKEFKALHSLNRLRVPAILKSTNGNLNDKNIIEVGCGGGILSFALARLGASVTGVDACKESIVASTASADRILNPEIRKRVNFIHDTIENISNTYDIVVASEVIEHVPSVEDFVNNCSRLLNKNGIIFFSTINKTLLSKIVAIELAENILNIVPQGVHDWKKFVDPNELSILLKKNNVDVTLINGVTYNPITNKWSWIDNTSVNYFLIGKKL</sequence>
<dbReference type="CDD" id="cd02440">
    <property type="entry name" value="AdoMet_MTases"/>
    <property type="match status" value="1"/>
</dbReference>
<feature type="binding site" evidence="5">
    <location>
        <position position="137"/>
    </location>
    <ligand>
        <name>Mg(2+)</name>
        <dbReference type="ChEBI" id="CHEBI:18420"/>
    </ligand>
</feature>
<dbReference type="GO" id="GO:0120537">
    <property type="term" value="F:3-demethylubiquinone 3-O-methyltransferase activity"/>
    <property type="evidence" value="ECO:0007669"/>
    <property type="project" value="RHEA"/>
</dbReference>
<keyword evidence="5" id="KW-0460">Magnesium</keyword>
<dbReference type="UniPathway" id="UPA00232"/>
<keyword evidence="3 5" id="KW-0831">Ubiquinone biosynthesis</keyword>
<evidence type="ECO:0000256" key="1">
    <source>
        <dbReference type="ARBA" id="ARBA00022603"/>
    </source>
</evidence>
<comment type="catalytic activity">
    <reaction evidence="5">
        <text>a 3-demethylubiquinone + S-adenosyl-L-methionine = a ubiquinone + S-adenosyl-L-homocysteine</text>
        <dbReference type="Rhea" id="RHEA:81215"/>
        <dbReference type="Rhea" id="RHEA-COMP:9565"/>
        <dbReference type="Rhea" id="RHEA-COMP:19654"/>
        <dbReference type="ChEBI" id="CHEBI:16389"/>
        <dbReference type="ChEBI" id="CHEBI:57856"/>
        <dbReference type="ChEBI" id="CHEBI:59789"/>
        <dbReference type="ChEBI" id="CHEBI:231825"/>
    </reaction>
</comment>
<feature type="binding site" evidence="5">
    <location>
        <position position="134"/>
    </location>
    <ligand>
        <name>Mg(2+)</name>
        <dbReference type="ChEBI" id="CHEBI:18420"/>
    </ligand>
</feature>
<comment type="subcellular location">
    <subcellularLocation>
        <location evidence="5">Mitochondrion inner membrane</location>
        <topology evidence="5">Peripheral membrane protein</topology>
        <orientation evidence="5">Matrix side</orientation>
    </subcellularLocation>
</comment>
<keyword evidence="5" id="KW-0479">Metal-binding</keyword>
<dbReference type="GO" id="GO:0031314">
    <property type="term" value="C:extrinsic component of mitochondrial inner membrane"/>
    <property type="evidence" value="ECO:0007669"/>
    <property type="project" value="UniProtKB-UniRule"/>
</dbReference>
<keyword evidence="6" id="KW-1185">Reference proteome</keyword>
<comment type="similarity">
    <text evidence="5">Belongs to the class I-like SAM-binding methyltransferase superfamily. UbiG/COQ3 family.</text>
</comment>
<dbReference type="InterPro" id="IPR010233">
    <property type="entry name" value="UbiG_MeTrfase"/>
</dbReference>
<evidence type="ECO:0000313" key="6">
    <source>
        <dbReference type="Proteomes" id="UP000038045"/>
    </source>
</evidence>
<evidence type="ECO:0000256" key="3">
    <source>
        <dbReference type="ARBA" id="ARBA00022688"/>
    </source>
</evidence>
<name>A0A0N4Z9X6_PARTI</name>
<dbReference type="Pfam" id="PF13489">
    <property type="entry name" value="Methyltransf_23"/>
    <property type="match status" value="1"/>
</dbReference>
<keyword evidence="2 5" id="KW-0808">Transferase</keyword>
<evidence type="ECO:0000256" key="5">
    <source>
        <dbReference type="HAMAP-Rule" id="MF_03190"/>
    </source>
</evidence>
<comment type="function">
    <text evidence="5">O-methyltransferase required for two non-consecutive steps during ubiquinone biosynthesis. Catalyzes the 2 O-methylation of 3,4-dihydroxy-5-(all-trans-polyprenyl)benzoic acid into 4-hydroxy-3-methoxy-5-(all-trans-polyprenyl)benzoic acid. Also catalyzes the last step of ubiquinone biosynthesis by mediating methylation of 3-demethylubiquinone into ubiquinone. Also able to mediate the methylation of 3-demethylubiquinol into ubiquinol.</text>
</comment>
<dbReference type="WBParaSite" id="PTRK_0000418400.1">
    <property type="protein sequence ID" value="PTRK_0000418400.1"/>
    <property type="gene ID" value="PTRK_0000418400"/>
</dbReference>
<feature type="binding site" evidence="5">
    <location>
        <position position="138"/>
    </location>
    <ligand>
        <name>Mg(2+)</name>
        <dbReference type="ChEBI" id="CHEBI:18420"/>
    </ligand>
</feature>
<dbReference type="AlphaFoldDB" id="A0A0N4Z9X6"/>
<reference evidence="7" key="1">
    <citation type="submission" date="2017-02" db="UniProtKB">
        <authorList>
            <consortium name="WormBaseParasite"/>
        </authorList>
    </citation>
    <scope>IDENTIFICATION</scope>
</reference>
<dbReference type="Proteomes" id="UP000038045">
    <property type="component" value="Unplaced"/>
</dbReference>
<evidence type="ECO:0000256" key="4">
    <source>
        <dbReference type="ARBA" id="ARBA00022691"/>
    </source>
</evidence>
<dbReference type="GO" id="GO:0032259">
    <property type="term" value="P:methylation"/>
    <property type="evidence" value="ECO:0007669"/>
    <property type="project" value="UniProtKB-KW"/>
</dbReference>
<comment type="pathway">
    <text evidence="5">Cofactor biosynthesis; ubiquinone biosynthesis.</text>
</comment>
<dbReference type="HAMAP" id="MF_00472">
    <property type="entry name" value="UbiG"/>
    <property type="match status" value="1"/>
</dbReference>
<dbReference type="GO" id="GO:0010420">
    <property type="term" value="F:polyprenyldihydroxybenzoate methyltransferase activity"/>
    <property type="evidence" value="ECO:0007669"/>
    <property type="project" value="UniProtKB-UniRule"/>
</dbReference>
<dbReference type="STRING" id="131310.A0A0N4Z9X6"/>
<comment type="cofactor">
    <cofactor evidence="5">
        <name>Mg(2+)</name>
        <dbReference type="ChEBI" id="CHEBI:18420"/>
    </cofactor>
</comment>
<comment type="catalytic activity">
    <reaction evidence="5">
        <text>a 3,4-dihydroxy-5-(all-trans-polyprenyl)benzoate + S-adenosyl-L-methionine = a 4-hydroxy-3-methoxy-5-(all-trans-polyprenyl)benzoate + S-adenosyl-L-homocysteine + H(+)</text>
        <dbReference type="Rhea" id="RHEA:44452"/>
        <dbReference type="Rhea" id="RHEA-COMP:10930"/>
        <dbReference type="Rhea" id="RHEA-COMP:10931"/>
        <dbReference type="ChEBI" id="CHEBI:15378"/>
        <dbReference type="ChEBI" id="CHEBI:57856"/>
        <dbReference type="ChEBI" id="CHEBI:59789"/>
        <dbReference type="ChEBI" id="CHEBI:64694"/>
        <dbReference type="ChEBI" id="CHEBI:84443"/>
        <dbReference type="EC" id="2.1.1.114"/>
    </reaction>
</comment>
<comment type="subunit">
    <text evidence="5">Component of a multi-subunit COQ enzyme complex.</text>
</comment>
<dbReference type="PANTHER" id="PTHR43464">
    <property type="entry name" value="METHYLTRANSFERASE"/>
    <property type="match status" value="1"/>
</dbReference>
<dbReference type="NCBIfam" id="TIGR01983">
    <property type="entry name" value="UbiG"/>
    <property type="match status" value="1"/>
</dbReference>
<keyword evidence="5" id="KW-0472">Membrane</keyword>
<keyword evidence="5" id="KW-0496">Mitochondrion</keyword>
<feature type="binding site" evidence="5">
    <location>
        <position position="88"/>
    </location>
    <ligand>
        <name>S-adenosyl-L-methionine</name>
        <dbReference type="ChEBI" id="CHEBI:59789"/>
    </ligand>
</feature>
<dbReference type="PANTHER" id="PTHR43464:SF19">
    <property type="entry name" value="UBIQUINONE BIOSYNTHESIS O-METHYLTRANSFERASE, MITOCHONDRIAL"/>
    <property type="match status" value="1"/>
</dbReference>
<accession>A0A0N4Z9X6</accession>
<keyword evidence="5" id="KW-0999">Mitochondrion inner membrane</keyword>
<dbReference type="SUPFAM" id="SSF53335">
    <property type="entry name" value="S-adenosyl-L-methionine-dependent methyltransferases"/>
    <property type="match status" value="1"/>
</dbReference>
<evidence type="ECO:0000256" key="2">
    <source>
        <dbReference type="ARBA" id="ARBA00022679"/>
    </source>
</evidence>
<evidence type="ECO:0000313" key="7">
    <source>
        <dbReference type="WBParaSite" id="PTRK_0000418400.1"/>
    </source>
</evidence>
<dbReference type="EC" id="2.1.1.114" evidence="5"/>
<proteinExistence type="inferred from homology"/>
<keyword evidence="4 5" id="KW-0949">S-adenosyl-L-methionine</keyword>
<feature type="binding site" evidence="5">
    <location>
        <position position="133"/>
    </location>
    <ligand>
        <name>S-adenosyl-L-methionine</name>
        <dbReference type="ChEBI" id="CHEBI:59789"/>
    </ligand>
</feature>
<dbReference type="GO" id="GO:0046872">
    <property type="term" value="F:metal ion binding"/>
    <property type="evidence" value="ECO:0007669"/>
    <property type="project" value="UniProtKB-KW"/>
</dbReference>